<dbReference type="Gene3D" id="1.10.10.10">
    <property type="entry name" value="Winged helix-like DNA-binding domain superfamily/Winged helix DNA-binding domain"/>
    <property type="match status" value="1"/>
</dbReference>
<organism evidence="5 6">
    <name type="scientific">Kineosporia mesophila</name>
    <dbReference type="NCBI Taxonomy" id="566012"/>
    <lineage>
        <taxon>Bacteria</taxon>
        <taxon>Bacillati</taxon>
        <taxon>Actinomycetota</taxon>
        <taxon>Actinomycetes</taxon>
        <taxon>Kineosporiales</taxon>
        <taxon>Kineosporiaceae</taxon>
        <taxon>Kineosporia</taxon>
    </lineage>
</organism>
<protein>
    <submittedName>
        <fullName evidence="5">MarR family transcriptional regulator</fullName>
    </submittedName>
</protein>
<comment type="caution">
    <text evidence="5">The sequence shown here is derived from an EMBL/GenBank/DDBJ whole genome shotgun (WGS) entry which is preliminary data.</text>
</comment>
<dbReference type="Proteomes" id="UP001501074">
    <property type="component" value="Unassembled WGS sequence"/>
</dbReference>
<dbReference type="InterPro" id="IPR000835">
    <property type="entry name" value="HTH_MarR-typ"/>
</dbReference>
<dbReference type="RefSeq" id="WP_231484404.1">
    <property type="nucleotide sequence ID" value="NZ_BAAAZO010000010.1"/>
</dbReference>
<dbReference type="EMBL" id="BAAAZO010000010">
    <property type="protein sequence ID" value="GAA3629335.1"/>
    <property type="molecule type" value="Genomic_DNA"/>
</dbReference>
<keyword evidence="1" id="KW-0805">Transcription regulation</keyword>
<evidence type="ECO:0000313" key="5">
    <source>
        <dbReference type="EMBL" id="GAA3629335.1"/>
    </source>
</evidence>
<keyword evidence="3" id="KW-0804">Transcription</keyword>
<keyword evidence="2" id="KW-0238">DNA-binding</keyword>
<dbReference type="PANTHER" id="PTHR33164">
    <property type="entry name" value="TRANSCRIPTIONAL REGULATOR, MARR FAMILY"/>
    <property type="match status" value="1"/>
</dbReference>
<dbReference type="InterPro" id="IPR036388">
    <property type="entry name" value="WH-like_DNA-bd_sf"/>
</dbReference>
<proteinExistence type="predicted"/>
<evidence type="ECO:0000313" key="6">
    <source>
        <dbReference type="Proteomes" id="UP001501074"/>
    </source>
</evidence>
<dbReference type="SUPFAM" id="SSF46785">
    <property type="entry name" value="Winged helix' DNA-binding domain"/>
    <property type="match status" value="1"/>
</dbReference>
<evidence type="ECO:0000259" key="4">
    <source>
        <dbReference type="PROSITE" id="PS50995"/>
    </source>
</evidence>
<dbReference type="SMART" id="SM00347">
    <property type="entry name" value="HTH_MARR"/>
    <property type="match status" value="1"/>
</dbReference>
<keyword evidence="6" id="KW-1185">Reference proteome</keyword>
<dbReference type="PROSITE" id="PS50995">
    <property type="entry name" value="HTH_MARR_2"/>
    <property type="match status" value="1"/>
</dbReference>
<dbReference type="PRINTS" id="PR00598">
    <property type="entry name" value="HTHMARR"/>
</dbReference>
<gene>
    <name evidence="5" type="ORF">GCM10022223_53640</name>
</gene>
<reference evidence="6" key="1">
    <citation type="journal article" date="2019" name="Int. J. Syst. Evol. Microbiol.">
        <title>The Global Catalogue of Microorganisms (GCM) 10K type strain sequencing project: providing services to taxonomists for standard genome sequencing and annotation.</title>
        <authorList>
            <consortium name="The Broad Institute Genomics Platform"/>
            <consortium name="The Broad Institute Genome Sequencing Center for Infectious Disease"/>
            <person name="Wu L."/>
            <person name="Ma J."/>
        </authorList>
    </citation>
    <scope>NUCLEOTIDE SEQUENCE [LARGE SCALE GENOMIC DNA]</scope>
    <source>
        <strain evidence="6">JCM 16902</strain>
    </source>
</reference>
<dbReference type="InterPro" id="IPR036390">
    <property type="entry name" value="WH_DNA-bd_sf"/>
</dbReference>
<dbReference type="InterPro" id="IPR039422">
    <property type="entry name" value="MarR/SlyA-like"/>
</dbReference>
<evidence type="ECO:0000256" key="3">
    <source>
        <dbReference type="ARBA" id="ARBA00023163"/>
    </source>
</evidence>
<dbReference type="Pfam" id="PF12802">
    <property type="entry name" value="MarR_2"/>
    <property type="match status" value="1"/>
</dbReference>
<accession>A0ABP7AC60</accession>
<evidence type="ECO:0000256" key="2">
    <source>
        <dbReference type="ARBA" id="ARBA00023125"/>
    </source>
</evidence>
<sequence length="143" mass="15745">MTTSTDVGGLSRLVSRVGRQLDARMSDALDVSGISAEQWRVLSVLVPEPGLTMSEIAFATSLPAPSISRLVDKLVSDNWIYRRTDSLDRRRILVTFSARGRTRMKKLERQGQLLERELAQAVGAEELASALAVLGRLSAYLET</sequence>
<evidence type="ECO:0000256" key="1">
    <source>
        <dbReference type="ARBA" id="ARBA00023015"/>
    </source>
</evidence>
<dbReference type="PANTHER" id="PTHR33164:SF64">
    <property type="entry name" value="TRANSCRIPTIONAL REGULATOR SLYA"/>
    <property type="match status" value="1"/>
</dbReference>
<feature type="domain" description="HTH marR-type" evidence="4">
    <location>
        <begin position="7"/>
        <end position="139"/>
    </location>
</feature>
<name>A0ABP7AC60_9ACTN</name>